<dbReference type="GeneID" id="76200936"/>
<evidence type="ECO:0000256" key="1">
    <source>
        <dbReference type="SAM" id="Phobius"/>
    </source>
</evidence>
<keyword evidence="1" id="KW-0812">Transmembrane</keyword>
<evidence type="ECO:0000313" key="2">
    <source>
        <dbReference type="EMBL" id="MFC7191221.1"/>
    </source>
</evidence>
<organism evidence="2 3">
    <name type="scientific">Halocatena marina</name>
    <dbReference type="NCBI Taxonomy" id="2934937"/>
    <lineage>
        <taxon>Archaea</taxon>
        <taxon>Methanobacteriati</taxon>
        <taxon>Methanobacteriota</taxon>
        <taxon>Stenosarchaea group</taxon>
        <taxon>Halobacteria</taxon>
        <taxon>Halobacteriales</taxon>
        <taxon>Natronomonadaceae</taxon>
        <taxon>Halocatena</taxon>
    </lineage>
</organism>
<keyword evidence="1" id="KW-1133">Transmembrane helix</keyword>
<reference evidence="2 3" key="1">
    <citation type="journal article" date="2019" name="Int. J. Syst. Evol. Microbiol.">
        <title>The Global Catalogue of Microorganisms (GCM) 10K type strain sequencing project: providing services to taxonomists for standard genome sequencing and annotation.</title>
        <authorList>
            <consortium name="The Broad Institute Genomics Platform"/>
            <consortium name="The Broad Institute Genome Sequencing Center for Infectious Disease"/>
            <person name="Wu L."/>
            <person name="Ma J."/>
        </authorList>
    </citation>
    <scope>NUCLEOTIDE SEQUENCE [LARGE SCALE GENOMIC DNA]</scope>
    <source>
        <strain evidence="2 3">RDMS1</strain>
    </source>
</reference>
<evidence type="ECO:0000313" key="3">
    <source>
        <dbReference type="Proteomes" id="UP001596417"/>
    </source>
</evidence>
<dbReference type="Pfam" id="PF24379">
    <property type="entry name" value="DUF7535"/>
    <property type="match status" value="1"/>
</dbReference>
<dbReference type="AlphaFoldDB" id="A0ABD5YVG8"/>
<proteinExistence type="predicted"/>
<dbReference type="InterPro" id="IPR055957">
    <property type="entry name" value="DUF7535"/>
</dbReference>
<dbReference type="EMBL" id="JBHTAX010000001">
    <property type="protein sequence ID" value="MFC7191221.1"/>
    <property type="molecule type" value="Genomic_DNA"/>
</dbReference>
<gene>
    <name evidence="2" type="ORF">ACFQL7_16360</name>
</gene>
<accession>A0ABD5YVG8</accession>
<protein>
    <submittedName>
        <fullName evidence="2">Uncharacterized protein</fullName>
    </submittedName>
</protein>
<feature type="transmembrane region" description="Helical" evidence="1">
    <location>
        <begin position="31"/>
        <end position="57"/>
    </location>
</feature>
<sequence>MSSNDEGAIQEAMRTVTPEYFGRPDREMNTIGWGLFLGLVVLLLPMLPFMIIVWVIARLTGHTERRMRA</sequence>
<name>A0ABD5YVG8_9EURY</name>
<keyword evidence="1" id="KW-0472">Membrane</keyword>
<dbReference type="RefSeq" id="WP_264555740.1">
    <property type="nucleotide sequence ID" value="NZ_CP109979.1"/>
</dbReference>
<keyword evidence="3" id="KW-1185">Reference proteome</keyword>
<comment type="caution">
    <text evidence="2">The sequence shown here is derived from an EMBL/GenBank/DDBJ whole genome shotgun (WGS) entry which is preliminary data.</text>
</comment>
<dbReference type="Proteomes" id="UP001596417">
    <property type="component" value="Unassembled WGS sequence"/>
</dbReference>